<dbReference type="SMART" id="SM00354">
    <property type="entry name" value="HTH_LACI"/>
    <property type="match status" value="1"/>
</dbReference>
<evidence type="ECO:0000313" key="6">
    <source>
        <dbReference type="EMBL" id="GAA2390479.1"/>
    </source>
</evidence>
<evidence type="ECO:0000313" key="7">
    <source>
        <dbReference type="Proteomes" id="UP001501444"/>
    </source>
</evidence>
<keyword evidence="3" id="KW-0804">Transcription</keyword>
<dbReference type="InterPro" id="IPR028082">
    <property type="entry name" value="Peripla_BP_I"/>
</dbReference>
<comment type="caution">
    <text evidence="6">The sequence shown here is derived from an EMBL/GenBank/DDBJ whole genome shotgun (WGS) entry which is preliminary data.</text>
</comment>
<dbReference type="InterPro" id="IPR046335">
    <property type="entry name" value="LacI/GalR-like_sensor"/>
</dbReference>
<organism evidence="6 7">
    <name type="scientific">Dactylosporangium salmoneum</name>
    <dbReference type="NCBI Taxonomy" id="53361"/>
    <lineage>
        <taxon>Bacteria</taxon>
        <taxon>Bacillati</taxon>
        <taxon>Actinomycetota</taxon>
        <taxon>Actinomycetes</taxon>
        <taxon>Micromonosporales</taxon>
        <taxon>Micromonosporaceae</taxon>
        <taxon>Dactylosporangium</taxon>
    </lineage>
</organism>
<proteinExistence type="predicted"/>
<dbReference type="Gene3D" id="3.40.50.2300">
    <property type="match status" value="2"/>
</dbReference>
<dbReference type="InterPro" id="IPR010982">
    <property type="entry name" value="Lambda_DNA-bd_dom_sf"/>
</dbReference>
<feature type="region of interest" description="Disordered" evidence="4">
    <location>
        <begin position="1"/>
        <end position="21"/>
    </location>
</feature>
<dbReference type="SUPFAM" id="SSF53822">
    <property type="entry name" value="Periplasmic binding protein-like I"/>
    <property type="match status" value="1"/>
</dbReference>
<evidence type="ECO:0000256" key="2">
    <source>
        <dbReference type="ARBA" id="ARBA00023125"/>
    </source>
</evidence>
<evidence type="ECO:0000256" key="4">
    <source>
        <dbReference type="SAM" id="MobiDB-lite"/>
    </source>
</evidence>
<name>A0ABP5UYV2_9ACTN</name>
<dbReference type="PROSITE" id="PS50932">
    <property type="entry name" value="HTH_LACI_2"/>
    <property type="match status" value="1"/>
</dbReference>
<keyword evidence="1" id="KW-0805">Transcription regulation</keyword>
<keyword evidence="7" id="KW-1185">Reference proteome</keyword>
<dbReference type="PANTHER" id="PTHR30146">
    <property type="entry name" value="LACI-RELATED TRANSCRIPTIONAL REPRESSOR"/>
    <property type="match status" value="1"/>
</dbReference>
<evidence type="ECO:0000256" key="3">
    <source>
        <dbReference type="ARBA" id="ARBA00023163"/>
    </source>
</evidence>
<evidence type="ECO:0000256" key="1">
    <source>
        <dbReference type="ARBA" id="ARBA00023015"/>
    </source>
</evidence>
<protein>
    <submittedName>
        <fullName evidence="6">LacI family DNA-binding transcriptional regulator</fullName>
    </submittedName>
</protein>
<dbReference type="CDD" id="cd06267">
    <property type="entry name" value="PBP1_LacI_sugar_binding-like"/>
    <property type="match status" value="1"/>
</dbReference>
<keyword evidence="2 6" id="KW-0238">DNA-binding</keyword>
<dbReference type="SUPFAM" id="SSF47413">
    <property type="entry name" value="lambda repressor-like DNA-binding domains"/>
    <property type="match status" value="1"/>
</dbReference>
<dbReference type="Pfam" id="PF13377">
    <property type="entry name" value="Peripla_BP_3"/>
    <property type="match status" value="1"/>
</dbReference>
<feature type="domain" description="HTH lacI-type" evidence="5">
    <location>
        <begin position="25"/>
        <end position="79"/>
    </location>
</feature>
<reference evidence="7" key="1">
    <citation type="journal article" date="2019" name="Int. J. Syst. Evol. Microbiol.">
        <title>The Global Catalogue of Microorganisms (GCM) 10K type strain sequencing project: providing services to taxonomists for standard genome sequencing and annotation.</title>
        <authorList>
            <consortium name="The Broad Institute Genomics Platform"/>
            <consortium name="The Broad Institute Genome Sequencing Center for Infectious Disease"/>
            <person name="Wu L."/>
            <person name="Ma J."/>
        </authorList>
    </citation>
    <scope>NUCLEOTIDE SEQUENCE [LARGE SCALE GENOMIC DNA]</scope>
    <source>
        <strain evidence="7">JCM 3272</strain>
    </source>
</reference>
<accession>A0ABP5UYV2</accession>
<dbReference type="RefSeq" id="WP_344620043.1">
    <property type="nucleotide sequence ID" value="NZ_BAAARV010000123.1"/>
</dbReference>
<gene>
    <name evidence="6" type="ORF">GCM10010170_102520</name>
</gene>
<dbReference type="Gene3D" id="1.10.260.40">
    <property type="entry name" value="lambda repressor-like DNA-binding domains"/>
    <property type="match status" value="1"/>
</dbReference>
<evidence type="ECO:0000259" key="5">
    <source>
        <dbReference type="PROSITE" id="PS50932"/>
    </source>
</evidence>
<dbReference type="Proteomes" id="UP001501444">
    <property type="component" value="Unassembled WGS sequence"/>
</dbReference>
<dbReference type="PANTHER" id="PTHR30146:SF109">
    <property type="entry name" value="HTH-TYPE TRANSCRIPTIONAL REGULATOR GALS"/>
    <property type="match status" value="1"/>
</dbReference>
<sequence length="349" mass="37089">MSITAAPEATQDPAHDPMRDTAEHPTLAHVAALAGVSSATASRVLNGSARVSPTARQQVRDAVDRLGYVRQRAARAVDRRPRSVAAVVCEPNARLFADPFYSRVLAGASAAFAERDMPMLLAAGERPASLQRYLSSGHIDGVLLIYCRSSHPLVVTLPALGVPVTLIGRPLQGSSLAYVDADNRGGARQAVEYLARTGRRRIVTIAGPPDVSAGVDRLAGFREGLERAGLDPGPIAYGDFTRPAGVHAMTRLLDHRPNLDAVFCASDLMAVGALHALRQSGRRVPEDVALVGFDDLPLAAFTQPPLTTIKQPVEEIGAAAARQLLAQMSGETWDETPVLPTTLVRRQSA</sequence>
<dbReference type="EMBL" id="BAAARV010000123">
    <property type="protein sequence ID" value="GAA2390479.1"/>
    <property type="molecule type" value="Genomic_DNA"/>
</dbReference>
<dbReference type="GO" id="GO:0003677">
    <property type="term" value="F:DNA binding"/>
    <property type="evidence" value="ECO:0007669"/>
    <property type="project" value="UniProtKB-KW"/>
</dbReference>
<dbReference type="InterPro" id="IPR000843">
    <property type="entry name" value="HTH_LacI"/>
</dbReference>
<dbReference type="CDD" id="cd01392">
    <property type="entry name" value="HTH_LacI"/>
    <property type="match status" value="1"/>
</dbReference>
<dbReference type="Pfam" id="PF00356">
    <property type="entry name" value="LacI"/>
    <property type="match status" value="1"/>
</dbReference>